<dbReference type="PANTHER" id="PTHR45418:SF1">
    <property type="entry name" value="CANCER_TESTIS ANTIGEN 55"/>
    <property type="match status" value="1"/>
</dbReference>
<sequence>MFEWAELPNKNFRLLFVGIQGCDEREGNNPSWFNRIEASKVTEIIRKLVRNFELTEADFGVITPYHQQVVKLKMALESLEMPDVKVGSVEQFQGQEKEIIIISTVRSTVKYNEFDRTYNLGFLGNWQRFNVAITRARSLLIIDPVWDKLLRYCANNGSYHGCPLPLPENHHHIEFVDNEALECKAEFSDADFDKNTSLGFRFSPIRW</sequence>
<dbReference type="InterPro" id="IPR047187">
    <property type="entry name" value="SF1_C_Upf1"/>
</dbReference>
<proteinExistence type="predicted"/>
<evidence type="ECO:0000259" key="3">
    <source>
        <dbReference type="Pfam" id="PF13087"/>
    </source>
</evidence>
<dbReference type="SUPFAM" id="SSF52540">
    <property type="entry name" value="P-loop containing nucleoside triphosphate hydrolases"/>
    <property type="match status" value="1"/>
</dbReference>
<dbReference type="AlphaFoldDB" id="A0A5P1F7I5"/>
<dbReference type="CDD" id="cd18808">
    <property type="entry name" value="SF1_C_Upf1"/>
    <property type="match status" value="1"/>
</dbReference>
<evidence type="ECO:0000256" key="2">
    <source>
        <dbReference type="ARBA" id="ARBA00022490"/>
    </source>
</evidence>
<dbReference type="GO" id="GO:0005737">
    <property type="term" value="C:cytoplasm"/>
    <property type="evidence" value="ECO:0007669"/>
    <property type="project" value="UniProtKB-SubCell"/>
</dbReference>
<comment type="subcellular location">
    <subcellularLocation>
        <location evidence="1">Cytoplasm</location>
    </subcellularLocation>
</comment>
<dbReference type="Pfam" id="PF13087">
    <property type="entry name" value="AAA_12"/>
    <property type="match status" value="1"/>
</dbReference>
<dbReference type="InterPro" id="IPR041679">
    <property type="entry name" value="DNA2/NAM7-like_C"/>
</dbReference>
<keyword evidence="5" id="KW-1185">Reference proteome</keyword>
<accession>A0A5P1F7I5</accession>
<dbReference type="EMBL" id="CM007383">
    <property type="protein sequence ID" value="ONK74336.1"/>
    <property type="molecule type" value="Genomic_DNA"/>
</dbReference>
<keyword evidence="2" id="KW-0963">Cytoplasm</keyword>
<dbReference type="PANTHER" id="PTHR45418">
    <property type="entry name" value="CANCER/TESTIS ANTIGEN 55"/>
    <property type="match status" value="1"/>
</dbReference>
<evidence type="ECO:0000313" key="5">
    <source>
        <dbReference type="Proteomes" id="UP000243459"/>
    </source>
</evidence>
<feature type="domain" description="DNA2/NAM7 helicase-like C-terminal" evidence="3">
    <location>
        <begin position="6"/>
        <end position="142"/>
    </location>
</feature>
<dbReference type="InterPro" id="IPR027417">
    <property type="entry name" value="P-loop_NTPase"/>
</dbReference>
<evidence type="ECO:0000313" key="4">
    <source>
        <dbReference type="EMBL" id="ONK74336.1"/>
    </source>
</evidence>
<dbReference type="Gene3D" id="3.40.50.300">
    <property type="entry name" value="P-loop containing nucleotide triphosphate hydrolases"/>
    <property type="match status" value="1"/>
</dbReference>
<gene>
    <name evidence="4" type="ORF">A4U43_C03F5190</name>
</gene>
<reference evidence="5" key="1">
    <citation type="journal article" date="2017" name="Nat. Commun.">
        <title>The asparagus genome sheds light on the origin and evolution of a young Y chromosome.</title>
        <authorList>
            <person name="Harkess A."/>
            <person name="Zhou J."/>
            <person name="Xu C."/>
            <person name="Bowers J.E."/>
            <person name="Van der Hulst R."/>
            <person name="Ayyampalayam S."/>
            <person name="Mercati F."/>
            <person name="Riccardi P."/>
            <person name="McKain M.R."/>
            <person name="Kakrana A."/>
            <person name="Tang H."/>
            <person name="Ray J."/>
            <person name="Groenendijk J."/>
            <person name="Arikit S."/>
            <person name="Mathioni S.M."/>
            <person name="Nakano M."/>
            <person name="Shan H."/>
            <person name="Telgmann-Rauber A."/>
            <person name="Kanno A."/>
            <person name="Yue Z."/>
            <person name="Chen H."/>
            <person name="Li W."/>
            <person name="Chen Y."/>
            <person name="Xu X."/>
            <person name="Zhang Y."/>
            <person name="Luo S."/>
            <person name="Chen H."/>
            <person name="Gao J."/>
            <person name="Mao Z."/>
            <person name="Pires J.C."/>
            <person name="Luo M."/>
            <person name="Kudrna D."/>
            <person name="Wing R.A."/>
            <person name="Meyers B.C."/>
            <person name="Yi K."/>
            <person name="Kong H."/>
            <person name="Lavrijsen P."/>
            <person name="Sunseri F."/>
            <person name="Falavigna A."/>
            <person name="Ye Y."/>
            <person name="Leebens-Mack J.H."/>
            <person name="Chen G."/>
        </authorList>
    </citation>
    <scope>NUCLEOTIDE SEQUENCE [LARGE SCALE GENOMIC DNA]</scope>
    <source>
        <strain evidence="5">cv. DH0086</strain>
    </source>
</reference>
<evidence type="ECO:0000256" key="1">
    <source>
        <dbReference type="ARBA" id="ARBA00004496"/>
    </source>
</evidence>
<organism evidence="4 5">
    <name type="scientific">Asparagus officinalis</name>
    <name type="common">Garden asparagus</name>
    <dbReference type="NCBI Taxonomy" id="4686"/>
    <lineage>
        <taxon>Eukaryota</taxon>
        <taxon>Viridiplantae</taxon>
        <taxon>Streptophyta</taxon>
        <taxon>Embryophyta</taxon>
        <taxon>Tracheophyta</taxon>
        <taxon>Spermatophyta</taxon>
        <taxon>Magnoliopsida</taxon>
        <taxon>Liliopsida</taxon>
        <taxon>Asparagales</taxon>
        <taxon>Asparagaceae</taxon>
        <taxon>Asparagoideae</taxon>
        <taxon>Asparagus</taxon>
    </lineage>
</organism>
<name>A0A5P1F7I5_ASPOF</name>
<dbReference type="Proteomes" id="UP000243459">
    <property type="component" value="Chromosome 3"/>
</dbReference>
<dbReference type="Gramene" id="ONK74336">
    <property type="protein sequence ID" value="ONK74336"/>
    <property type="gene ID" value="A4U43_C03F5190"/>
</dbReference>
<protein>
    <recommendedName>
        <fullName evidence="3">DNA2/NAM7 helicase-like C-terminal domain-containing protein</fullName>
    </recommendedName>
</protein>